<comment type="similarity">
    <text evidence="1">Belongs to the type-1 OGG1 family.</text>
</comment>
<dbReference type="OrthoDB" id="9798522at2"/>
<dbReference type="GO" id="GO:0006289">
    <property type="term" value="P:nucleotide-excision repair"/>
    <property type="evidence" value="ECO:0007669"/>
    <property type="project" value="InterPro"/>
</dbReference>
<dbReference type="InterPro" id="IPR012904">
    <property type="entry name" value="OGG_N"/>
</dbReference>
<evidence type="ECO:0000256" key="6">
    <source>
        <dbReference type="ARBA" id="ARBA00023239"/>
    </source>
</evidence>
<dbReference type="InterPro" id="IPR003265">
    <property type="entry name" value="HhH-GPD_domain"/>
</dbReference>
<gene>
    <name evidence="10" type="ordered locus">Ctha_2196</name>
</gene>
<dbReference type="RefSeq" id="WP_012500730.1">
    <property type="nucleotide sequence ID" value="NC_011026.1"/>
</dbReference>
<evidence type="ECO:0000256" key="2">
    <source>
        <dbReference type="ARBA" id="ARBA00012720"/>
    </source>
</evidence>
<dbReference type="SMART" id="SM00478">
    <property type="entry name" value="ENDO3c"/>
    <property type="match status" value="1"/>
</dbReference>
<dbReference type="Pfam" id="PF00730">
    <property type="entry name" value="HhH-GPD"/>
    <property type="match status" value="1"/>
</dbReference>
<keyword evidence="3" id="KW-0227">DNA damage</keyword>
<evidence type="ECO:0000313" key="10">
    <source>
        <dbReference type="EMBL" id="ACF14647.1"/>
    </source>
</evidence>
<keyword evidence="11" id="KW-1185">Reference proteome</keyword>
<dbReference type="AlphaFoldDB" id="B3QVZ3"/>
<dbReference type="CDD" id="cd00056">
    <property type="entry name" value="ENDO3c"/>
    <property type="match status" value="1"/>
</dbReference>
<dbReference type="STRING" id="517418.Ctha_2196"/>
<dbReference type="GO" id="GO:0006284">
    <property type="term" value="P:base-excision repair"/>
    <property type="evidence" value="ECO:0007669"/>
    <property type="project" value="InterPro"/>
</dbReference>
<evidence type="ECO:0000256" key="4">
    <source>
        <dbReference type="ARBA" id="ARBA00022801"/>
    </source>
</evidence>
<evidence type="ECO:0000259" key="9">
    <source>
        <dbReference type="SMART" id="SM00478"/>
    </source>
</evidence>
<dbReference type="GO" id="GO:0003684">
    <property type="term" value="F:damaged DNA binding"/>
    <property type="evidence" value="ECO:0007669"/>
    <property type="project" value="InterPro"/>
</dbReference>
<evidence type="ECO:0000256" key="3">
    <source>
        <dbReference type="ARBA" id="ARBA00022763"/>
    </source>
</evidence>
<proteinExistence type="inferred from homology"/>
<organism evidence="10 11">
    <name type="scientific">Chloroherpeton thalassium (strain ATCC 35110 / GB-78)</name>
    <dbReference type="NCBI Taxonomy" id="517418"/>
    <lineage>
        <taxon>Bacteria</taxon>
        <taxon>Pseudomonadati</taxon>
        <taxon>Chlorobiota</taxon>
        <taxon>Chlorobiia</taxon>
        <taxon>Chlorobiales</taxon>
        <taxon>Chloroherpetonaceae</taxon>
        <taxon>Chloroherpeton</taxon>
    </lineage>
</organism>
<dbReference type="eggNOG" id="COG0122">
    <property type="taxonomic scope" value="Bacteria"/>
</dbReference>
<evidence type="ECO:0000256" key="1">
    <source>
        <dbReference type="ARBA" id="ARBA00010679"/>
    </source>
</evidence>
<dbReference type="SUPFAM" id="SSF48150">
    <property type="entry name" value="DNA-glycosylase"/>
    <property type="match status" value="1"/>
</dbReference>
<feature type="domain" description="HhH-GPD" evidence="9">
    <location>
        <begin position="131"/>
        <end position="322"/>
    </location>
</feature>
<dbReference type="Proteomes" id="UP000001208">
    <property type="component" value="Chromosome"/>
</dbReference>
<dbReference type="HOGENOM" id="CLU_027543_3_2_10"/>
<dbReference type="PANTHER" id="PTHR10242:SF2">
    <property type="entry name" value="N-GLYCOSYLASE_DNA LYASE"/>
    <property type="match status" value="1"/>
</dbReference>
<dbReference type="Pfam" id="PF07934">
    <property type="entry name" value="OGG_N"/>
    <property type="match status" value="1"/>
</dbReference>
<reference evidence="10 11" key="1">
    <citation type="submission" date="2008-06" db="EMBL/GenBank/DDBJ databases">
        <title>Complete sequence of Chloroherpeton thalassium ATCC 35110.</title>
        <authorList>
            <consortium name="US DOE Joint Genome Institute"/>
            <person name="Lucas S."/>
            <person name="Copeland A."/>
            <person name="Lapidus A."/>
            <person name="Glavina del Rio T."/>
            <person name="Dalin E."/>
            <person name="Tice H."/>
            <person name="Bruce D."/>
            <person name="Goodwin L."/>
            <person name="Pitluck S."/>
            <person name="Schmutz J."/>
            <person name="Larimer F."/>
            <person name="Land M."/>
            <person name="Hauser L."/>
            <person name="Kyrpides N."/>
            <person name="Mikhailova N."/>
            <person name="Liu Z."/>
            <person name="Li T."/>
            <person name="Zhao F."/>
            <person name="Overmann J."/>
            <person name="Bryant D.A."/>
            <person name="Richardson P."/>
        </authorList>
    </citation>
    <scope>NUCLEOTIDE SEQUENCE [LARGE SCALE GENOMIC DNA]</scope>
    <source>
        <strain evidence="11">ATCC 35110 / GB-78</strain>
    </source>
</reference>
<protein>
    <recommendedName>
        <fullName evidence="2">DNA-(apurinic or apyrimidinic site) lyase</fullName>
        <ecNumber evidence="2">4.2.99.18</ecNumber>
    </recommendedName>
</protein>
<evidence type="ECO:0000256" key="5">
    <source>
        <dbReference type="ARBA" id="ARBA00023204"/>
    </source>
</evidence>
<accession>B3QVZ3</accession>
<dbReference type="InterPro" id="IPR052054">
    <property type="entry name" value="Oxidative_DNA_repair_enzyme"/>
</dbReference>
<dbReference type="SUPFAM" id="SSF55945">
    <property type="entry name" value="TATA-box binding protein-like"/>
    <property type="match status" value="1"/>
</dbReference>
<dbReference type="PANTHER" id="PTHR10242">
    <property type="entry name" value="8-OXOGUANINE DNA GLYCOSYLASE"/>
    <property type="match status" value="1"/>
</dbReference>
<dbReference type="KEGG" id="cts:Ctha_2196"/>
<dbReference type="GO" id="GO:0140078">
    <property type="term" value="F:class I DNA-(apurinic or apyrimidinic site) endonuclease activity"/>
    <property type="evidence" value="ECO:0007669"/>
    <property type="project" value="UniProtKB-EC"/>
</dbReference>
<dbReference type="Gene3D" id="1.10.340.30">
    <property type="entry name" value="Hypothetical protein, domain 2"/>
    <property type="match status" value="1"/>
</dbReference>
<keyword evidence="4" id="KW-0378">Hydrolase</keyword>
<dbReference type="EMBL" id="CP001100">
    <property type="protein sequence ID" value="ACF14647.1"/>
    <property type="molecule type" value="Genomic_DNA"/>
</dbReference>
<comment type="catalytic activity">
    <reaction evidence="8">
        <text>2'-deoxyribonucleotide-(2'-deoxyribose 5'-phosphate)-2'-deoxyribonucleotide-DNA = a 3'-end 2'-deoxyribonucleotide-(2,3-dehydro-2,3-deoxyribose 5'-phosphate)-DNA + a 5'-end 5'-phospho-2'-deoxyribonucleoside-DNA + H(+)</text>
        <dbReference type="Rhea" id="RHEA:66592"/>
        <dbReference type="Rhea" id="RHEA-COMP:13180"/>
        <dbReference type="Rhea" id="RHEA-COMP:16897"/>
        <dbReference type="Rhea" id="RHEA-COMP:17067"/>
        <dbReference type="ChEBI" id="CHEBI:15378"/>
        <dbReference type="ChEBI" id="CHEBI:136412"/>
        <dbReference type="ChEBI" id="CHEBI:157695"/>
        <dbReference type="ChEBI" id="CHEBI:167181"/>
        <dbReference type="EC" id="4.2.99.18"/>
    </reaction>
</comment>
<keyword evidence="6" id="KW-0456">Lyase</keyword>
<name>B3QVZ3_CHLT3</name>
<dbReference type="InterPro" id="IPR011257">
    <property type="entry name" value="DNA_glycosylase"/>
</dbReference>
<keyword evidence="5" id="KW-0234">DNA repair</keyword>
<evidence type="ECO:0000256" key="8">
    <source>
        <dbReference type="ARBA" id="ARBA00044632"/>
    </source>
</evidence>
<keyword evidence="7" id="KW-0326">Glycosidase</keyword>
<evidence type="ECO:0000313" key="11">
    <source>
        <dbReference type="Proteomes" id="UP000001208"/>
    </source>
</evidence>
<dbReference type="Gene3D" id="3.30.310.260">
    <property type="match status" value="1"/>
</dbReference>
<sequence length="323" mass="36517">MYQEHISFSTSLNLEATLFCGQAFRWRKANTLHNKIYNGIIYGHAITITQRNAHELLITSKNDPYIGNKALRDAVITYLGLSDSCKGLFDNTPLLEKYPFMNQARALYGGLKLLRQEPFEALISFMCAQGMGIQIIRRQIEQLARQFGEKINDSPPFDSEHCYSFPSPQALANADIELLKKCTNNNLVRAKNIKHISEAVVNGELVLEHIHAIHNENLGLCSKCSYKKAKAALLRFPGIGDKIADCICLFGLEHGEAIPIDRHVRMYLYEWFGLKTVTAALNSKNYEQLASEARELFGSSCPGLLSQILFHFWRLHVKGLRTV</sequence>
<evidence type="ECO:0000256" key="7">
    <source>
        <dbReference type="ARBA" id="ARBA00023295"/>
    </source>
</evidence>
<dbReference type="EC" id="4.2.99.18" evidence="2"/>
<dbReference type="GO" id="GO:0008534">
    <property type="term" value="F:oxidized purine nucleobase lesion DNA N-glycosylase activity"/>
    <property type="evidence" value="ECO:0007669"/>
    <property type="project" value="InterPro"/>
</dbReference>